<name>A0ABU8W9L0_9BURK</name>
<dbReference type="Gene3D" id="3.10.580.10">
    <property type="entry name" value="CBS-domain"/>
    <property type="match status" value="1"/>
</dbReference>
<dbReference type="EMBL" id="JBBKZV010000039">
    <property type="protein sequence ID" value="MEJ8826727.1"/>
    <property type="molecule type" value="Genomic_DNA"/>
</dbReference>
<dbReference type="PROSITE" id="PS51371">
    <property type="entry name" value="CBS"/>
    <property type="match status" value="2"/>
</dbReference>
<dbReference type="InterPro" id="IPR046342">
    <property type="entry name" value="CBS_dom_sf"/>
</dbReference>
<dbReference type="InterPro" id="IPR000644">
    <property type="entry name" value="CBS_dom"/>
</dbReference>
<gene>
    <name evidence="4" type="ORF">WKW80_32760</name>
</gene>
<evidence type="ECO:0000313" key="5">
    <source>
        <dbReference type="Proteomes" id="UP001363010"/>
    </source>
</evidence>
<comment type="caution">
    <text evidence="4">The sequence shown here is derived from an EMBL/GenBank/DDBJ whole genome shotgun (WGS) entry which is preliminary data.</text>
</comment>
<dbReference type="PANTHER" id="PTHR43080:SF29">
    <property type="entry name" value="OS02G0818000 PROTEIN"/>
    <property type="match status" value="1"/>
</dbReference>
<accession>A0ABU8W9L0</accession>
<proteinExistence type="predicted"/>
<dbReference type="SMART" id="SM00116">
    <property type="entry name" value="CBS"/>
    <property type="match status" value="2"/>
</dbReference>
<evidence type="ECO:0000256" key="1">
    <source>
        <dbReference type="ARBA" id="ARBA00023122"/>
    </source>
</evidence>
<dbReference type="Pfam" id="PF00571">
    <property type="entry name" value="CBS"/>
    <property type="match status" value="2"/>
</dbReference>
<dbReference type="Proteomes" id="UP001363010">
    <property type="component" value="Unassembled WGS sequence"/>
</dbReference>
<keyword evidence="5" id="KW-1185">Reference proteome</keyword>
<protein>
    <submittedName>
        <fullName evidence="4">CBS domain-containing protein</fullName>
    </submittedName>
</protein>
<evidence type="ECO:0000259" key="3">
    <source>
        <dbReference type="PROSITE" id="PS51371"/>
    </source>
</evidence>
<evidence type="ECO:0000313" key="4">
    <source>
        <dbReference type="EMBL" id="MEJ8826727.1"/>
    </source>
</evidence>
<evidence type="ECO:0000256" key="2">
    <source>
        <dbReference type="PROSITE-ProRule" id="PRU00703"/>
    </source>
</evidence>
<organism evidence="4 5">
    <name type="scientific">Variovorax humicola</name>
    <dbReference type="NCBI Taxonomy" id="1769758"/>
    <lineage>
        <taxon>Bacteria</taxon>
        <taxon>Pseudomonadati</taxon>
        <taxon>Pseudomonadota</taxon>
        <taxon>Betaproteobacteria</taxon>
        <taxon>Burkholderiales</taxon>
        <taxon>Comamonadaceae</taxon>
        <taxon>Variovorax</taxon>
    </lineage>
</organism>
<keyword evidence="1 2" id="KW-0129">CBS domain</keyword>
<dbReference type="InterPro" id="IPR051257">
    <property type="entry name" value="Diverse_CBS-Domain"/>
</dbReference>
<dbReference type="PANTHER" id="PTHR43080">
    <property type="entry name" value="CBS DOMAIN-CONTAINING PROTEIN CBSX3, MITOCHONDRIAL"/>
    <property type="match status" value="1"/>
</dbReference>
<dbReference type="SUPFAM" id="SSF54631">
    <property type="entry name" value="CBS-domain pair"/>
    <property type="match status" value="1"/>
</dbReference>
<feature type="domain" description="CBS" evidence="3">
    <location>
        <begin position="41"/>
        <end position="98"/>
    </location>
</feature>
<reference evidence="4 5" key="1">
    <citation type="submission" date="2024-03" db="EMBL/GenBank/DDBJ databases">
        <title>Novel species of the genus Variovorax.</title>
        <authorList>
            <person name="Liu Q."/>
            <person name="Xin Y.-H."/>
        </authorList>
    </citation>
    <scope>NUCLEOTIDE SEQUENCE [LARGE SCALE GENOMIC DNA]</scope>
    <source>
        <strain evidence="4 5">KACC 18501</strain>
    </source>
</reference>
<sequence length="172" mass="18569">MIAIGHWLAPDQPPGILQSLLFVHHLQSKRANMSRTISSLMQPIVWSVGMDATVAEVETLLSARHLSWVPVTEPVRGEAVGVISASDIVQFHAQNRDAATSHAWQMCTYKPIVADLDTPIDKVAALMVERGVHHVVVTGRDGMVGIVSSLDFVRTFAAEDRSAQVVTAAPSA</sequence>
<feature type="domain" description="CBS" evidence="3">
    <location>
        <begin position="106"/>
        <end position="162"/>
    </location>
</feature>
<dbReference type="RefSeq" id="WP_340367760.1">
    <property type="nucleotide sequence ID" value="NZ_JBBKZV010000039.1"/>
</dbReference>